<dbReference type="PANTHER" id="PTHR12783:SF5">
    <property type="entry name" value="RALA-BINDING PROTEIN 1"/>
    <property type="match status" value="1"/>
</dbReference>
<evidence type="ECO:0000259" key="4">
    <source>
        <dbReference type="PROSITE" id="PS50238"/>
    </source>
</evidence>
<dbReference type="SMART" id="SM00324">
    <property type="entry name" value="RhoGAP"/>
    <property type="match status" value="1"/>
</dbReference>
<dbReference type="PANTHER" id="PTHR12783">
    <property type="entry name" value="RALA BINDING PROTEIN 1 RALBP1"/>
    <property type="match status" value="1"/>
</dbReference>
<dbReference type="InterPro" id="IPR049041">
    <property type="entry name" value="RalBP1-like_Ral-bd"/>
</dbReference>
<evidence type="ECO:0000313" key="6">
    <source>
        <dbReference type="Proteomes" id="UP000478052"/>
    </source>
</evidence>
<name>A0A6G0ZJ04_APHCR</name>
<dbReference type="AlphaFoldDB" id="A0A6G0ZJ04"/>
<dbReference type="Pfam" id="PF20924">
    <property type="entry name" value="RLIP76_Ral-bd"/>
    <property type="match status" value="1"/>
</dbReference>
<protein>
    <submittedName>
        <fullName evidence="5">RalA-binding protein 1</fullName>
    </submittedName>
</protein>
<comment type="caution">
    <text evidence="5">The sequence shown here is derived from an EMBL/GenBank/DDBJ whole genome shotgun (WGS) entry which is preliminary data.</text>
</comment>
<evidence type="ECO:0000313" key="5">
    <source>
        <dbReference type="EMBL" id="KAF0770792.1"/>
    </source>
</evidence>
<feature type="domain" description="Rho-GAP" evidence="4">
    <location>
        <begin position="148"/>
        <end position="336"/>
    </location>
</feature>
<dbReference type="InterPro" id="IPR039767">
    <property type="entry name" value="RALBP1"/>
</dbReference>
<accession>A0A6G0ZJ04</accession>
<dbReference type="Gene3D" id="1.20.58.90">
    <property type="match status" value="1"/>
</dbReference>
<dbReference type="Gene3D" id="1.10.555.10">
    <property type="entry name" value="Rho GTPase activation protein"/>
    <property type="match status" value="1"/>
</dbReference>
<dbReference type="Proteomes" id="UP000478052">
    <property type="component" value="Unassembled WGS sequence"/>
</dbReference>
<reference evidence="5 6" key="1">
    <citation type="submission" date="2019-08" db="EMBL/GenBank/DDBJ databases">
        <title>Whole genome of Aphis craccivora.</title>
        <authorList>
            <person name="Voronova N.V."/>
            <person name="Shulinski R.S."/>
            <person name="Bandarenka Y.V."/>
            <person name="Zhorov D.G."/>
            <person name="Warner D."/>
        </authorList>
    </citation>
    <scope>NUCLEOTIDE SEQUENCE [LARGE SCALE GENOMIC DNA]</scope>
    <source>
        <strain evidence="5">180601</strain>
        <tissue evidence="5">Whole Body</tissue>
    </source>
</reference>
<organism evidence="5 6">
    <name type="scientific">Aphis craccivora</name>
    <name type="common">Cowpea aphid</name>
    <dbReference type="NCBI Taxonomy" id="307492"/>
    <lineage>
        <taxon>Eukaryota</taxon>
        <taxon>Metazoa</taxon>
        <taxon>Ecdysozoa</taxon>
        <taxon>Arthropoda</taxon>
        <taxon>Hexapoda</taxon>
        <taxon>Insecta</taxon>
        <taxon>Pterygota</taxon>
        <taxon>Neoptera</taxon>
        <taxon>Paraneoptera</taxon>
        <taxon>Hemiptera</taxon>
        <taxon>Sternorrhyncha</taxon>
        <taxon>Aphidomorpha</taxon>
        <taxon>Aphidoidea</taxon>
        <taxon>Aphididae</taxon>
        <taxon>Aphidini</taxon>
        <taxon>Aphis</taxon>
        <taxon>Aphis</taxon>
    </lineage>
</organism>
<evidence type="ECO:0000256" key="1">
    <source>
        <dbReference type="ARBA" id="ARBA00022468"/>
    </source>
</evidence>
<dbReference type="SUPFAM" id="SSF48350">
    <property type="entry name" value="GTPase activation domain, GAP"/>
    <property type="match status" value="1"/>
</dbReference>
<sequence>DDTVLLRKIEGEAMDFDSPDVEKDFPGLYTSTEIGHKDSDGKRKEKKDRGYAALEGESSPEEEPDAKSPSKIKKIKPFKFPTKKEKHEKLKDKDSKDIPKEKKKDGEKDKKKDKLKSKIKEKKKQKGSDGKDVIDIGSLYENQPIFGVPLEISFERNPCHDDIHLPLVLRNCIDYVQMHGLCTDGVYKVPGVKSKVQSLKIQYNRRQSVNLTDYDLAVVTSLLKQYLRELPDPILTPDLLSKFEDSAETQNIELAKLLISELPLCNKHTLTWLIVHFTSIIENEKYTKMNTTNFGCVLCPVLQMSQTLFSFLVIKKNDLFPSAVLHKYIPPLRCASPYLPSGREEMTIELKKQESLLGYIHREMNAGFICKTKEEELWDVQRIITQLKRKLKVLEKDNHKVSKEKTKIENQMNGKFEEVGTQTVLDRQNSNNSVSVKAEVVSITSDTINISNCESSLVDEEIQTTTSDSDNEELVLQYESEELMSLIANLKDYIVQEKCEIDKLHTKLASVGKNVNAREYFLYPIDETTVANSALLSEYKMLQFQKMNLLKSIEEEREAILDLKIQIKLAKRKHISVL</sequence>
<proteinExistence type="predicted"/>
<feature type="compositionally biased region" description="Basic and acidic residues" evidence="3">
    <location>
        <begin position="34"/>
        <end position="50"/>
    </location>
</feature>
<dbReference type="GO" id="GO:0007264">
    <property type="term" value="P:small GTPase-mediated signal transduction"/>
    <property type="evidence" value="ECO:0007669"/>
    <property type="project" value="InterPro"/>
</dbReference>
<evidence type="ECO:0000256" key="2">
    <source>
        <dbReference type="SAM" id="Coils"/>
    </source>
</evidence>
<dbReference type="Pfam" id="PF00620">
    <property type="entry name" value="RhoGAP"/>
    <property type="match status" value="1"/>
</dbReference>
<dbReference type="OrthoDB" id="10033734at2759"/>
<dbReference type="PROSITE" id="PS50238">
    <property type="entry name" value="RHOGAP"/>
    <property type="match status" value="1"/>
</dbReference>
<evidence type="ECO:0000256" key="3">
    <source>
        <dbReference type="SAM" id="MobiDB-lite"/>
    </source>
</evidence>
<dbReference type="GO" id="GO:0031267">
    <property type="term" value="F:small GTPase binding"/>
    <property type="evidence" value="ECO:0007669"/>
    <property type="project" value="InterPro"/>
</dbReference>
<feature type="coiled-coil region" evidence="2">
    <location>
        <begin position="377"/>
        <end position="411"/>
    </location>
</feature>
<keyword evidence="2" id="KW-0175">Coiled coil</keyword>
<feature type="compositionally biased region" description="Basic and acidic residues" evidence="3">
    <location>
        <begin position="82"/>
        <end position="118"/>
    </location>
</feature>
<feature type="region of interest" description="Disordered" evidence="3">
    <location>
        <begin position="10"/>
        <end position="132"/>
    </location>
</feature>
<feature type="non-terminal residue" evidence="5">
    <location>
        <position position="1"/>
    </location>
</feature>
<dbReference type="InterPro" id="IPR000198">
    <property type="entry name" value="RhoGAP_dom"/>
</dbReference>
<keyword evidence="6" id="KW-1185">Reference proteome</keyword>
<keyword evidence="1" id="KW-0343">GTPase activation</keyword>
<dbReference type="EMBL" id="VUJU01000386">
    <property type="protein sequence ID" value="KAF0770792.1"/>
    <property type="molecule type" value="Genomic_DNA"/>
</dbReference>
<gene>
    <name evidence="5" type="ORF">FWK35_00001302</name>
</gene>
<dbReference type="InterPro" id="IPR008936">
    <property type="entry name" value="Rho_GTPase_activation_prot"/>
</dbReference>
<dbReference type="GO" id="GO:0005096">
    <property type="term" value="F:GTPase activator activity"/>
    <property type="evidence" value="ECO:0007669"/>
    <property type="project" value="UniProtKB-KW"/>
</dbReference>